<feature type="transmembrane region" description="Helical" evidence="2">
    <location>
        <begin position="330"/>
        <end position="348"/>
    </location>
</feature>
<evidence type="ECO:0000256" key="1">
    <source>
        <dbReference type="SAM" id="MobiDB-lite"/>
    </source>
</evidence>
<feature type="compositionally biased region" description="Low complexity" evidence="1">
    <location>
        <begin position="408"/>
        <end position="437"/>
    </location>
</feature>
<evidence type="ECO:0000259" key="3">
    <source>
        <dbReference type="Pfam" id="PF04536"/>
    </source>
</evidence>
<name>A0A7T7XK04_9SPIR</name>
<feature type="region of interest" description="Disordered" evidence="1">
    <location>
        <begin position="378"/>
        <end position="446"/>
    </location>
</feature>
<evidence type="ECO:0000256" key="2">
    <source>
        <dbReference type="SAM" id="Phobius"/>
    </source>
</evidence>
<sequence length="446" mass="48806">MRITCCGKISPILFLGITLLFLPAGLFSQSPDSKIHDDAGLFSQSQREALEKRAQALAAETAVDFVIVTTNTTGAKTSMAFADDFFDDNHFGIGSSRDGMLLLFNMQEREIWISTHALALDYFKDSDIEVLLDKVFVPLQNASYEGAAEEFLINAAAHIKAKKAAEGPATVTEVDPLIKLWDYAGLLSEEQKAELSVRLLEVTDKYSADCAVLTLTSTGGKSMTAFARDIFFDSGYGIGPDRDGILLLVKMQPDGNWNLELYISGAIQYDINNEHADSLLRVIGREMEREDYYAALGSFIEYTHTTIRYHRATGLEWLKLRLTPELVGRSLLYGCGLALLIVLIMFFVQRRRSSAAPSVQAYMDQYNINFTVRTDTLTGTHTTRTPIPKPQPSSGYSSSYSSDDHRSSSGVSSSSSSRSSGGSYSSGTSSHRSSSGSTHGGGGRKF</sequence>
<keyword evidence="5" id="KW-1185">Reference proteome</keyword>
<dbReference type="AlphaFoldDB" id="A0A7T7XK04"/>
<dbReference type="EMBL" id="CP067089">
    <property type="protein sequence ID" value="QQO07824.1"/>
    <property type="molecule type" value="Genomic_DNA"/>
</dbReference>
<dbReference type="Proteomes" id="UP000595917">
    <property type="component" value="Chromosome"/>
</dbReference>
<dbReference type="Pfam" id="PF04536">
    <property type="entry name" value="TPM_phosphatase"/>
    <property type="match status" value="2"/>
</dbReference>
<keyword evidence="2" id="KW-0812">Transmembrane</keyword>
<feature type="domain" description="TPM" evidence="3">
    <location>
        <begin position="36"/>
        <end position="151"/>
    </location>
</feature>
<proteinExistence type="predicted"/>
<organism evidence="4 5">
    <name type="scientific">Breznakiella homolactica</name>
    <dbReference type="NCBI Taxonomy" id="2798577"/>
    <lineage>
        <taxon>Bacteria</taxon>
        <taxon>Pseudomonadati</taxon>
        <taxon>Spirochaetota</taxon>
        <taxon>Spirochaetia</taxon>
        <taxon>Spirochaetales</taxon>
        <taxon>Breznakiellaceae</taxon>
        <taxon>Breznakiella</taxon>
    </lineage>
</organism>
<dbReference type="Gene3D" id="3.10.310.50">
    <property type="match status" value="2"/>
</dbReference>
<dbReference type="InterPro" id="IPR007621">
    <property type="entry name" value="TPM_dom"/>
</dbReference>
<dbReference type="KEGG" id="bhc:JFL75_12840"/>
<dbReference type="PANTHER" id="PTHR30373:SF2">
    <property type="entry name" value="UPF0603 PROTEIN YGCG"/>
    <property type="match status" value="1"/>
</dbReference>
<gene>
    <name evidence="4" type="ORF">JFL75_12840</name>
</gene>
<keyword evidence="2" id="KW-1133">Transmembrane helix</keyword>
<keyword evidence="2" id="KW-0472">Membrane</keyword>
<evidence type="ECO:0000313" key="4">
    <source>
        <dbReference type="EMBL" id="QQO07824.1"/>
    </source>
</evidence>
<protein>
    <submittedName>
        <fullName evidence="4">TPM domain-containing protein</fullName>
    </submittedName>
</protein>
<feature type="domain" description="TPM" evidence="3">
    <location>
        <begin position="182"/>
        <end position="301"/>
    </location>
</feature>
<dbReference type="PANTHER" id="PTHR30373">
    <property type="entry name" value="UPF0603 PROTEIN YGCG"/>
    <property type="match status" value="1"/>
</dbReference>
<evidence type="ECO:0000313" key="5">
    <source>
        <dbReference type="Proteomes" id="UP000595917"/>
    </source>
</evidence>
<dbReference type="RefSeq" id="WP_215625130.1">
    <property type="nucleotide sequence ID" value="NZ_CP067089.2"/>
</dbReference>
<accession>A0A7T7XK04</accession>
<reference evidence="4" key="1">
    <citation type="submission" date="2021-01" db="EMBL/GenBank/DDBJ databases">
        <title>Description of Breznakiella homolactica.</title>
        <authorList>
            <person name="Song Y."/>
            <person name="Brune A."/>
        </authorList>
    </citation>
    <scope>NUCLEOTIDE SEQUENCE</scope>
    <source>
        <strain evidence="4">RmG30</strain>
    </source>
</reference>